<dbReference type="InterPro" id="IPR002328">
    <property type="entry name" value="ADH_Zn_CS"/>
</dbReference>
<dbReference type="Proteomes" id="UP000494330">
    <property type="component" value="Unassembled WGS sequence"/>
</dbReference>
<dbReference type="GO" id="GO:0016616">
    <property type="term" value="F:oxidoreductase activity, acting on the CH-OH group of donors, NAD or NADP as acceptor"/>
    <property type="evidence" value="ECO:0007669"/>
    <property type="project" value="UniProtKB-ARBA"/>
</dbReference>
<protein>
    <submittedName>
        <fullName evidence="8">Alcohol dehydrogenase</fullName>
    </submittedName>
</protein>
<evidence type="ECO:0000256" key="2">
    <source>
        <dbReference type="ARBA" id="ARBA00008072"/>
    </source>
</evidence>
<keyword evidence="5" id="KW-0560">Oxidoreductase</keyword>
<accession>A0A6J5ECQ4</accession>
<dbReference type="EMBL" id="CABVQD010000002">
    <property type="protein sequence ID" value="VWB32049.1"/>
    <property type="molecule type" value="Genomic_DNA"/>
</dbReference>
<dbReference type="CDD" id="cd08278">
    <property type="entry name" value="benzyl_alcohol_DH"/>
    <property type="match status" value="1"/>
</dbReference>
<dbReference type="InterPro" id="IPR036291">
    <property type="entry name" value="NAD(P)-bd_dom_sf"/>
</dbReference>
<gene>
    <name evidence="8" type="ORF">BPA30113_01251</name>
</gene>
<keyword evidence="4 6" id="KW-0862">Zinc</keyword>
<dbReference type="GO" id="GO:0008270">
    <property type="term" value="F:zinc ion binding"/>
    <property type="evidence" value="ECO:0007669"/>
    <property type="project" value="InterPro"/>
</dbReference>
<keyword evidence="9" id="KW-1185">Reference proteome</keyword>
<evidence type="ECO:0000313" key="9">
    <source>
        <dbReference type="Proteomes" id="UP000494330"/>
    </source>
</evidence>
<dbReference type="InterPro" id="IPR020843">
    <property type="entry name" value="ER"/>
</dbReference>
<evidence type="ECO:0000313" key="8">
    <source>
        <dbReference type="EMBL" id="VWB32049.1"/>
    </source>
</evidence>
<evidence type="ECO:0000259" key="7">
    <source>
        <dbReference type="SMART" id="SM00829"/>
    </source>
</evidence>
<dbReference type="InterPro" id="IPR013154">
    <property type="entry name" value="ADH-like_N"/>
</dbReference>
<evidence type="ECO:0000256" key="6">
    <source>
        <dbReference type="RuleBase" id="RU361277"/>
    </source>
</evidence>
<comment type="cofactor">
    <cofactor evidence="1 6">
        <name>Zn(2+)</name>
        <dbReference type="ChEBI" id="CHEBI:29105"/>
    </cofactor>
</comment>
<dbReference type="SUPFAM" id="SSF50129">
    <property type="entry name" value="GroES-like"/>
    <property type="match status" value="1"/>
</dbReference>
<keyword evidence="3 6" id="KW-0479">Metal-binding</keyword>
<organism evidence="8 9">
    <name type="scientific">Burkholderia paludis</name>
    <dbReference type="NCBI Taxonomy" id="1506587"/>
    <lineage>
        <taxon>Bacteria</taxon>
        <taxon>Pseudomonadati</taxon>
        <taxon>Pseudomonadota</taxon>
        <taxon>Betaproteobacteria</taxon>
        <taxon>Burkholderiales</taxon>
        <taxon>Burkholderiaceae</taxon>
        <taxon>Burkholderia</taxon>
        <taxon>Burkholderia cepacia complex</taxon>
    </lineage>
</organism>
<dbReference type="SUPFAM" id="SSF51735">
    <property type="entry name" value="NAD(P)-binding Rossmann-fold domains"/>
    <property type="match status" value="1"/>
</dbReference>
<evidence type="ECO:0000256" key="4">
    <source>
        <dbReference type="ARBA" id="ARBA00022833"/>
    </source>
</evidence>
<dbReference type="PROSITE" id="PS00059">
    <property type="entry name" value="ADH_ZINC"/>
    <property type="match status" value="1"/>
</dbReference>
<proteinExistence type="inferred from homology"/>
<dbReference type="PANTHER" id="PTHR43350:SF2">
    <property type="entry name" value="GROES-LIKE ZINC-BINDING ALCOHOL DEHYDROGENASE FAMILY PROTEIN"/>
    <property type="match status" value="1"/>
</dbReference>
<dbReference type="Pfam" id="PF08240">
    <property type="entry name" value="ADH_N"/>
    <property type="match status" value="1"/>
</dbReference>
<reference evidence="8 9" key="1">
    <citation type="submission" date="2019-09" db="EMBL/GenBank/DDBJ databases">
        <authorList>
            <person name="Depoorter E."/>
        </authorList>
    </citation>
    <scope>NUCLEOTIDE SEQUENCE [LARGE SCALE GENOMIC DNA]</scope>
    <source>
        <strain evidence="8">LMG 30113</strain>
    </source>
</reference>
<evidence type="ECO:0000256" key="3">
    <source>
        <dbReference type="ARBA" id="ARBA00022723"/>
    </source>
</evidence>
<dbReference type="Gene3D" id="3.40.50.720">
    <property type="entry name" value="NAD(P)-binding Rossmann-like Domain"/>
    <property type="match status" value="1"/>
</dbReference>
<dbReference type="SMART" id="SM00829">
    <property type="entry name" value="PKS_ER"/>
    <property type="match status" value="1"/>
</dbReference>
<dbReference type="AlphaFoldDB" id="A0A6J5ECQ4"/>
<dbReference type="Gene3D" id="3.90.180.10">
    <property type="entry name" value="Medium-chain alcohol dehydrogenases, catalytic domain"/>
    <property type="match status" value="1"/>
</dbReference>
<evidence type="ECO:0000256" key="5">
    <source>
        <dbReference type="ARBA" id="ARBA00023002"/>
    </source>
</evidence>
<comment type="similarity">
    <text evidence="2 6">Belongs to the zinc-containing alcohol dehydrogenase family.</text>
</comment>
<feature type="domain" description="Enoyl reductase (ER)" evidence="7">
    <location>
        <begin position="10"/>
        <end position="367"/>
    </location>
</feature>
<dbReference type="InterPro" id="IPR013149">
    <property type="entry name" value="ADH-like_C"/>
</dbReference>
<dbReference type="Pfam" id="PF00107">
    <property type="entry name" value="ADH_zinc_N"/>
    <property type="match status" value="1"/>
</dbReference>
<dbReference type="RefSeq" id="WP_034198132.1">
    <property type="nucleotide sequence ID" value="NZ_CABVQD010000002.1"/>
</dbReference>
<evidence type="ECO:0000256" key="1">
    <source>
        <dbReference type="ARBA" id="ARBA00001947"/>
    </source>
</evidence>
<dbReference type="InterPro" id="IPR011032">
    <property type="entry name" value="GroES-like_sf"/>
</dbReference>
<sequence>MKIIAAVTHAPNAPFALESVELDEPRADEVLVRIAGAGVCHTDLVAQEGYFPMTLPAVFGHEGAGIVEQVGLHVTKVKPGDRVALTFMSCGRCVCCTAGASPYCKAFTSLNYSGVREDGSKTLRAARDAVSGGFFGQSSFASHAIAKERNLVKVPDGVPLELAGVLGCGVQTGAGAVMRAMACRAGASLMVIGGGAVGLSGVMGGVIQGCTTIVVVEPHRGRRELALELGATHVIDPAETGDLADAARAIRADGIDYVLDTSGRHSVISAVPRILASRGTFGVVGVPPAGERELPLPVTLLQLMRGGFTYRGIIEGDSEPDVFLPQLMALHLEGRFPFDKMIRTYPLARINEALEDQHRGLCTKIVLLP</sequence>
<dbReference type="PANTHER" id="PTHR43350">
    <property type="entry name" value="NAD-DEPENDENT ALCOHOL DEHYDROGENASE"/>
    <property type="match status" value="1"/>
</dbReference>
<name>A0A6J5ECQ4_9BURK</name>